<evidence type="ECO:0000313" key="2">
    <source>
        <dbReference type="WBParaSite" id="ASIM_0000070401-mRNA-1"/>
    </source>
</evidence>
<dbReference type="WBParaSite" id="ASIM_0000070401-mRNA-1">
    <property type="protein sequence ID" value="ASIM_0000070401-mRNA-1"/>
    <property type="gene ID" value="ASIM_0000070401"/>
</dbReference>
<sequence>LNSSLHPDVLAIDPSLSIPENVPLTDCDLFNLTFTNIADERLFEHYKGSVRCRCPLSRSGTSCETDLHENSLKLSRNDKSDQHSSGTITLIFLSFAFTLLTIRVFLSVSKKLQMIFFIRA</sequence>
<feature type="transmembrane region" description="Helical" evidence="1">
    <location>
        <begin position="86"/>
        <end position="106"/>
    </location>
</feature>
<organism evidence="2">
    <name type="scientific">Anisakis simplex</name>
    <name type="common">Herring worm</name>
    <dbReference type="NCBI Taxonomy" id="6269"/>
    <lineage>
        <taxon>Eukaryota</taxon>
        <taxon>Metazoa</taxon>
        <taxon>Ecdysozoa</taxon>
        <taxon>Nematoda</taxon>
        <taxon>Chromadorea</taxon>
        <taxon>Rhabditida</taxon>
        <taxon>Spirurina</taxon>
        <taxon>Ascaridomorpha</taxon>
        <taxon>Ascaridoidea</taxon>
        <taxon>Anisakidae</taxon>
        <taxon>Anisakis</taxon>
        <taxon>Anisakis simplex complex</taxon>
    </lineage>
</organism>
<evidence type="ECO:0000256" key="1">
    <source>
        <dbReference type="SAM" id="Phobius"/>
    </source>
</evidence>
<accession>A0A0M3IZM1</accession>
<reference evidence="2" key="1">
    <citation type="submission" date="2017-02" db="UniProtKB">
        <authorList>
            <consortium name="WormBaseParasite"/>
        </authorList>
    </citation>
    <scope>IDENTIFICATION</scope>
</reference>
<keyword evidence="1" id="KW-1133">Transmembrane helix</keyword>
<proteinExistence type="predicted"/>
<dbReference type="AlphaFoldDB" id="A0A0M3IZM1"/>
<name>A0A0M3IZM1_ANISI</name>
<protein>
    <submittedName>
        <fullName evidence="2">EGF-like domain-containing protein</fullName>
    </submittedName>
</protein>
<keyword evidence="1" id="KW-0472">Membrane</keyword>
<keyword evidence="1" id="KW-0812">Transmembrane</keyword>